<keyword evidence="3 8" id="KW-0813">Transport</keyword>
<organism evidence="10 11">
    <name type="scientific">Magallana gigas</name>
    <name type="common">Pacific oyster</name>
    <name type="synonym">Crassostrea gigas</name>
    <dbReference type="NCBI Taxonomy" id="29159"/>
    <lineage>
        <taxon>Eukaryota</taxon>
        <taxon>Metazoa</taxon>
        <taxon>Spiralia</taxon>
        <taxon>Lophotrochozoa</taxon>
        <taxon>Mollusca</taxon>
        <taxon>Bivalvia</taxon>
        <taxon>Autobranchia</taxon>
        <taxon>Pteriomorphia</taxon>
        <taxon>Ostreida</taxon>
        <taxon>Ostreoidea</taxon>
        <taxon>Ostreidae</taxon>
        <taxon>Magallana</taxon>
    </lineage>
</organism>
<dbReference type="AlphaFoldDB" id="A0A8W8KHE3"/>
<comment type="similarity">
    <text evidence="2 8">Belongs to the MIP/aquaporin (TC 1.A.8) family.</text>
</comment>
<proteinExistence type="inferred from homology"/>
<dbReference type="InterPro" id="IPR000425">
    <property type="entry name" value="MIP"/>
</dbReference>
<keyword evidence="5 8" id="KW-0812">Transmembrane</keyword>
<feature type="transmembrane region" description="Helical" evidence="9">
    <location>
        <begin position="184"/>
        <end position="203"/>
    </location>
</feature>
<dbReference type="PANTHER" id="PTHR19139">
    <property type="entry name" value="AQUAPORIN TRANSPORTER"/>
    <property type="match status" value="1"/>
</dbReference>
<dbReference type="Proteomes" id="UP000005408">
    <property type="component" value="Unassembled WGS sequence"/>
</dbReference>
<dbReference type="NCBIfam" id="TIGR00861">
    <property type="entry name" value="MIP"/>
    <property type="match status" value="1"/>
</dbReference>
<accession>A0A8W8KHE3</accession>
<dbReference type="InterPro" id="IPR022357">
    <property type="entry name" value="MIP_CS"/>
</dbReference>
<keyword evidence="11" id="KW-1185">Reference proteome</keyword>
<feature type="transmembrane region" description="Helical" evidence="9">
    <location>
        <begin position="110"/>
        <end position="131"/>
    </location>
</feature>
<evidence type="ECO:0000313" key="11">
    <source>
        <dbReference type="Proteomes" id="UP000005408"/>
    </source>
</evidence>
<dbReference type="GO" id="GO:0005886">
    <property type="term" value="C:plasma membrane"/>
    <property type="evidence" value="ECO:0007669"/>
    <property type="project" value="UniProtKB-SubCell"/>
</dbReference>
<evidence type="ECO:0000256" key="8">
    <source>
        <dbReference type="RuleBase" id="RU000477"/>
    </source>
</evidence>
<dbReference type="Gene3D" id="1.20.1080.10">
    <property type="entry name" value="Glycerol uptake facilitator protein"/>
    <property type="match status" value="1"/>
</dbReference>
<keyword evidence="7 9" id="KW-0472">Membrane</keyword>
<evidence type="ECO:0000256" key="7">
    <source>
        <dbReference type="ARBA" id="ARBA00023136"/>
    </source>
</evidence>
<dbReference type="PROSITE" id="PS00221">
    <property type="entry name" value="MIP"/>
    <property type="match status" value="1"/>
</dbReference>
<feature type="transmembrane region" description="Helical" evidence="9">
    <location>
        <begin position="227"/>
        <end position="248"/>
    </location>
</feature>
<reference evidence="10" key="1">
    <citation type="submission" date="2022-08" db="UniProtKB">
        <authorList>
            <consortium name="EnsemblMetazoa"/>
        </authorList>
    </citation>
    <scope>IDENTIFICATION</scope>
    <source>
        <strain evidence="10">05x7-T-G4-1.051#20</strain>
    </source>
</reference>
<dbReference type="OrthoDB" id="3222at2759"/>
<name>A0A8W8KHE3_MAGGI</name>
<dbReference type="PRINTS" id="PR00783">
    <property type="entry name" value="MINTRINSICP"/>
</dbReference>
<protein>
    <recommendedName>
        <fullName evidence="12">Aquaporin-4</fullName>
    </recommendedName>
</protein>
<feature type="transmembrane region" description="Helical" evidence="9">
    <location>
        <begin position="41"/>
        <end position="62"/>
    </location>
</feature>
<evidence type="ECO:0000256" key="2">
    <source>
        <dbReference type="ARBA" id="ARBA00006175"/>
    </source>
</evidence>
<feature type="transmembrane region" description="Helical" evidence="9">
    <location>
        <begin position="68"/>
        <end position="89"/>
    </location>
</feature>
<dbReference type="Pfam" id="PF00230">
    <property type="entry name" value="MIP"/>
    <property type="match status" value="1"/>
</dbReference>
<dbReference type="InterPro" id="IPR023271">
    <property type="entry name" value="Aquaporin-like"/>
</dbReference>
<dbReference type="OMA" id="IAFVCTR"/>
<feature type="transmembrane region" description="Helical" evidence="9">
    <location>
        <begin position="151"/>
        <end position="172"/>
    </location>
</feature>
<evidence type="ECO:0000256" key="6">
    <source>
        <dbReference type="ARBA" id="ARBA00022989"/>
    </source>
</evidence>
<evidence type="ECO:0000256" key="4">
    <source>
        <dbReference type="ARBA" id="ARBA00022475"/>
    </source>
</evidence>
<dbReference type="PANTHER" id="PTHR19139:SF199">
    <property type="entry name" value="MIP17260P"/>
    <property type="match status" value="1"/>
</dbReference>
<dbReference type="GO" id="GO:0015250">
    <property type="term" value="F:water channel activity"/>
    <property type="evidence" value="ECO:0007669"/>
    <property type="project" value="TreeGrafter"/>
</dbReference>
<evidence type="ECO:0000256" key="3">
    <source>
        <dbReference type="ARBA" id="ARBA00022448"/>
    </source>
</evidence>
<comment type="subcellular location">
    <subcellularLocation>
        <location evidence="1">Cell membrane</location>
        <topology evidence="1">Multi-pass membrane protein</topology>
    </subcellularLocation>
</comment>
<keyword evidence="6 9" id="KW-1133">Transmembrane helix</keyword>
<evidence type="ECO:0000313" key="10">
    <source>
        <dbReference type="EnsemblMetazoa" id="G23900.1:cds"/>
    </source>
</evidence>
<evidence type="ECO:0000256" key="5">
    <source>
        <dbReference type="ARBA" id="ARBA00022692"/>
    </source>
</evidence>
<dbReference type="CDD" id="cd00333">
    <property type="entry name" value="MIP"/>
    <property type="match status" value="1"/>
</dbReference>
<dbReference type="EnsemblMetazoa" id="G23900.1">
    <property type="protein sequence ID" value="G23900.1:cds"/>
    <property type="gene ID" value="G23900"/>
</dbReference>
<keyword evidence="4" id="KW-1003">Cell membrane</keyword>
<sequence length="300" mass="32870">MERSAARNSAKKHVSDRDWKHRCRMLTSIDDIRSLRFWKAVAAECLGSLFLILVGCGSCVDWDTENKVVRVSLCFGLAYATMIWTFYHVSGGHINPSITFAHFVTRRVSLARTVLYIVAQMIGALIGAGILKGLTPSTRGGAATALHPEVTSGQGFGVELFITFFVVLTYFATYDKKRKDLSGSFPLTLGLAIAASHLFAYSYTGASLNTARSFGAAAMDGEWSDHWIYWLGPFIGATLGGLVYDNAFALNASLEKARAFLLASEYEHDSYPAKKTTIKIIQEEVEEVNTTPDKPALESA</sequence>
<dbReference type="SUPFAM" id="SSF81338">
    <property type="entry name" value="Aquaporin-like"/>
    <property type="match status" value="1"/>
</dbReference>
<evidence type="ECO:0008006" key="12">
    <source>
        <dbReference type="Google" id="ProtNLM"/>
    </source>
</evidence>
<evidence type="ECO:0000256" key="9">
    <source>
        <dbReference type="SAM" id="Phobius"/>
    </source>
</evidence>
<dbReference type="InterPro" id="IPR034294">
    <property type="entry name" value="Aquaporin_transptr"/>
</dbReference>
<evidence type="ECO:0000256" key="1">
    <source>
        <dbReference type="ARBA" id="ARBA00004651"/>
    </source>
</evidence>